<comment type="subcellular location">
    <subcellularLocation>
        <location evidence="5">Cytoplasm</location>
    </subcellularLocation>
</comment>
<dbReference type="PATRIC" id="fig|926556.3.peg.3931"/>
<keyword evidence="1 5" id="KW-0963">Cytoplasm</keyword>
<dbReference type="InterPro" id="IPR003699">
    <property type="entry name" value="QueA"/>
</dbReference>
<dbReference type="GO" id="GO:0051075">
    <property type="term" value="F:S-adenosylmethionine:tRNA ribosyltransferase-isomerase activity"/>
    <property type="evidence" value="ECO:0007669"/>
    <property type="project" value="UniProtKB-EC"/>
</dbReference>
<dbReference type="Proteomes" id="UP000010796">
    <property type="component" value="Chromosome"/>
</dbReference>
<keyword evidence="6" id="KW-0413">Isomerase</keyword>
<evidence type="ECO:0000256" key="2">
    <source>
        <dbReference type="ARBA" id="ARBA00022679"/>
    </source>
</evidence>
<dbReference type="PANTHER" id="PTHR30307">
    <property type="entry name" value="S-ADENOSYLMETHIONINE:TRNA RIBOSYLTRANSFERASE-ISOMERASE"/>
    <property type="match status" value="1"/>
</dbReference>
<name>L0G548_ECHVK</name>
<reference evidence="7" key="1">
    <citation type="submission" date="2012-02" db="EMBL/GenBank/DDBJ databases">
        <title>The complete genome of Echinicola vietnamensis DSM 17526.</title>
        <authorList>
            <person name="Lucas S."/>
            <person name="Copeland A."/>
            <person name="Lapidus A."/>
            <person name="Glavina del Rio T."/>
            <person name="Dalin E."/>
            <person name="Tice H."/>
            <person name="Bruce D."/>
            <person name="Goodwin L."/>
            <person name="Pitluck S."/>
            <person name="Peters L."/>
            <person name="Ovchinnikova G."/>
            <person name="Teshima H."/>
            <person name="Kyrpides N."/>
            <person name="Mavromatis K."/>
            <person name="Ivanova N."/>
            <person name="Brettin T."/>
            <person name="Detter J.C."/>
            <person name="Han C."/>
            <person name="Larimer F."/>
            <person name="Land M."/>
            <person name="Hauser L."/>
            <person name="Markowitz V."/>
            <person name="Cheng J.-F."/>
            <person name="Hugenholtz P."/>
            <person name="Woyke T."/>
            <person name="Wu D."/>
            <person name="Brambilla E."/>
            <person name="Klenk H.-P."/>
            <person name="Eisen J.A."/>
        </authorList>
    </citation>
    <scope>NUCLEOTIDE SEQUENCE [LARGE SCALE GENOMIC DNA]</scope>
    <source>
        <strain evidence="7">DSM 17526 / LMG 23754 / KMM 6221</strain>
    </source>
</reference>
<evidence type="ECO:0000256" key="4">
    <source>
        <dbReference type="ARBA" id="ARBA00022785"/>
    </source>
</evidence>
<dbReference type="InterPro" id="IPR042118">
    <property type="entry name" value="QueA_dom1"/>
</dbReference>
<evidence type="ECO:0000256" key="3">
    <source>
        <dbReference type="ARBA" id="ARBA00022691"/>
    </source>
</evidence>
<dbReference type="STRING" id="926556.Echvi_3738"/>
<dbReference type="AlphaFoldDB" id="L0G548"/>
<evidence type="ECO:0000313" key="7">
    <source>
        <dbReference type="Proteomes" id="UP000010796"/>
    </source>
</evidence>
<comment type="catalytic activity">
    <reaction evidence="5">
        <text>7-aminomethyl-7-carbaguanosine(34) in tRNA + S-adenosyl-L-methionine = epoxyqueuosine(34) in tRNA + adenine + L-methionine + 2 H(+)</text>
        <dbReference type="Rhea" id="RHEA:32155"/>
        <dbReference type="Rhea" id="RHEA-COMP:10342"/>
        <dbReference type="Rhea" id="RHEA-COMP:18582"/>
        <dbReference type="ChEBI" id="CHEBI:15378"/>
        <dbReference type="ChEBI" id="CHEBI:16708"/>
        <dbReference type="ChEBI" id="CHEBI:57844"/>
        <dbReference type="ChEBI" id="CHEBI:59789"/>
        <dbReference type="ChEBI" id="CHEBI:82833"/>
        <dbReference type="ChEBI" id="CHEBI:194443"/>
        <dbReference type="EC" id="2.4.99.17"/>
    </reaction>
</comment>
<dbReference type="GO" id="GO:0005737">
    <property type="term" value="C:cytoplasm"/>
    <property type="evidence" value="ECO:0007669"/>
    <property type="project" value="UniProtKB-SubCell"/>
</dbReference>
<comment type="function">
    <text evidence="5">Transfers and isomerizes the ribose moiety from AdoMet to the 7-aminomethyl group of 7-deazaguanine (preQ1-tRNA) to give epoxyqueuosine (oQ-tRNA).</text>
</comment>
<dbReference type="HOGENOM" id="CLU_039110_1_0_10"/>
<comment type="similarity">
    <text evidence="5">Belongs to the QueA family.</text>
</comment>
<accession>L0G548</accession>
<dbReference type="Gene3D" id="3.40.1780.10">
    <property type="entry name" value="QueA-like"/>
    <property type="match status" value="1"/>
</dbReference>
<dbReference type="eggNOG" id="COG0809">
    <property type="taxonomic scope" value="Bacteria"/>
</dbReference>
<proteinExistence type="inferred from homology"/>
<dbReference type="SUPFAM" id="SSF111337">
    <property type="entry name" value="QueA-like"/>
    <property type="match status" value="1"/>
</dbReference>
<dbReference type="EMBL" id="CP003346">
    <property type="protein sequence ID" value="AGA79950.1"/>
    <property type="molecule type" value="Genomic_DNA"/>
</dbReference>
<dbReference type="EC" id="2.4.99.17" evidence="5"/>
<keyword evidence="7" id="KW-1185">Reference proteome</keyword>
<dbReference type="PANTHER" id="PTHR30307:SF0">
    <property type="entry name" value="S-ADENOSYLMETHIONINE:TRNA RIBOSYLTRANSFERASE-ISOMERASE"/>
    <property type="match status" value="1"/>
</dbReference>
<evidence type="ECO:0000313" key="6">
    <source>
        <dbReference type="EMBL" id="AGA79950.1"/>
    </source>
</evidence>
<dbReference type="KEGG" id="evi:Echvi_3738"/>
<evidence type="ECO:0000256" key="5">
    <source>
        <dbReference type="HAMAP-Rule" id="MF_00113"/>
    </source>
</evidence>
<dbReference type="HAMAP" id="MF_00113">
    <property type="entry name" value="QueA"/>
    <property type="match status" value="1"/>
</dbReference>
<gene>
    <name evidence="5" type="primary">queA</name>
    <name evidence="6" type="ordered locus">Echvi_3738</name>
</gene>
<dbReference type="Gene3D" id="2.40.10.240">
    <property type="entry name" value="QueA-like"/>
    <property type="match status" value="1"/>
</dbReference>
<sequence length="425" mass="48382">MVITFPLPGKSQQLRGMQMDTTAEIKLSDYQYDLPEDRIAKFPLEKRDQSKLLHYENGKIAHHRFYELPTLLPSNTLMVFNNTKVIPARLIFQRDSGAKIEVFLLQPTAPSTLINETMMHTGTVTWQAMIGNLKKWKDGEVLQGKVMANGTALTIRATLENREERRVKIDWDDDHLTFAAVVEAVGEVPLPPYLNRKATNEDKPRYQTVYSQKEGAVAAPTAGLHFTDEILKKLSDTGIQTDYLTLHVGAGTFQPIKAEIVTHHPMHSEQVVVTKENIRHFLAHDGNIVAVGTTSMRSLESIYWYGVKLLNGDSKEFQIQKLYPYQKQLKKATLKESLQAILDYMNAENLHEITGSTEIFIMPGYEFRVCNGLLTNFHQPASTLILLVAAFTKGRWQNIYHEALSHDYRFLSYGDSSLLWHHKKA</sequence>
<dbReference type="InterPro" id="IPR042119">
    <property type="entry name" value="QueA_dom2"/>
</dbReference>
<evidence type="ECO:0000256" key="1">
    <source>
        <dbReference type="ARBA" id="ARBA00022490"/>
    </source>
</evidence>
<comment type="subunit">
    <text evidence="5">Monomer.</text>
</comment>
<comment type="pathway">
    <text evidence="5">tRNA modification; tRNA-queuosine biosynthesis.</text>
</comment>
<dbReference type="Pfam" id="PF02547">
    <property type="entry name" value="Queuosine_synth"/>
    <property type="match status" value="1"/>
</dbReference>
<keyword evidence="4 5" id="KW-0671">Queuosine biosynthesis</keyword>
<keyword evidence="2 5" id="KW-0808">Transferase</keyword>
<organism evidence="6 7">
    <name type="scientific">Echinicola vietnamensis (strain DSM 17526 / LMG 23754 / KMM 6221)</name>
    <dbReference type="NCBI Taxonomy" id="926556"/>
    <lineage>
        <taxon>Bacteria</taxon>
        <taxon>Pseudomonadati</taxon>
        <taxon>Bacteroidota</taxon>
        <taxon>Cytophagia</taxon>
        <taxon>Cytophagales</taxon>
        <taxon>Cyclobacteriaceae</taxon>
        <taxon>Echinicola</taxon>
    </lineage>
</organism>
<dbReference type="GO" id="GO:0008616">
    <property type="term" value="P:tRNA queuosine(34) biosynthetic process"/>
    <property type="evidence" value="ECO:0007669"/>
    <property type="project" value="UniProtKB-UniRule"/>
</dbReference>
<keyword evidence="3 5" id="KW-0949">S-adenosyl-L-methionine</keyword>
<dbReference type="InterPro" id="IPR036100">
    <property type="entry name" value="QueA_sf"/>
</dbReference>
<protein>
    <recommendedName>
        <fullName evidence="5">S-adenosylmethionine:tRNA ribosyltransferase-isomerase</fullName>
        <ecNumber evidence="5">2.4.99.17</ecNumber>
    </recommendedName>
    <alternativeName>
        <fullName evidence="5">Queuosine biosynthesis protein QueA</fullName>
    </alternativeName>
</protein>
<dbReference type="UniPathway" id="UPA00392"/>